<protein>
    <submittedName>
        <fullName evidence="2">DUF6114 domain-containing protein</fullName>
    </submittedName>
</protein>
<sequence length="152" mass="16858">MNKKEARALKKEEKILKKYRKISNAGRFTQWRNQRPFLGGILTLLAGFMILYIPLQLYSIAFVPGSFAFIGFLFGGLIVIMGVLNFIYPAFSTVFGVITIFLSVLSVMGALGGFLIGTILGIIGGSLSIGWEHKELTMMDSKRDDEVEVVQT</sequence>
<keyword evidence="1" id="KW-0812">Transmembrane</keyword>
<reference evidence="2" key="1">
    <citation type="submission" date="2022-06" db="EMBL/GenBank/DDBJ databases">
        <title>Aquibacillus sp. a new bacterium isolated from soil saline samples.</title>
        <authorList>
            <person name="Galisteo C."/>
            <person name="De La Haba R."/>
            <person name="Sanchez-Porro C."/>
            <person name="Ventosa A."/>
        </authorList>
    </citation>
    <scope>NUCLEOTIDE SEQUENCE</scope>
    <source>
        <strain evidence="2">3ASR75-11</strain>
    </source>
</reference>
<gene>
    <name evidence="2" type="ORF">NC797_14715</name>
</gene>
<keyword evidence="3" id="KW-1185">Reference proteome</keyword>
<name>A0A9X3WTP0_9BACI</name>
<evidence type="ECO:0000256" key="1">
    <source>
        <dbReference type="SAM" id="Phobius"/>
    </source>
</evidence>
<dbReference type="Pfam" id="PF19609">
    <property type="entry name" value="DUF6114"/>
    <property type="match status" value="1"/>
</dbReference>
<organism evidence="2 3">
    <name type="scientific">Terrihalobacillus insolitus</name>
    <dbReference type="NCBI Taxonomy" id="2950438"/>
    <lineage>
        <taxon>Bacteria</taxon>
        <taxon>Bacillati</taxon>
        <taxon>Bacillota</taxon>
        <taxon>Bacilli</taxon>
        <taxon>Bacillales</taxon>
        <taxon>Bacillaceae</taxon>
        <taxon>Terrihalobacillus</taxon>
    </lineage>
</organism>
<keyword evidence="1" id="KW-0472">Membrane</keyword>
<feature type="transmembrane region" description="Helical" evidence="1">
    <location>
        <begin position="37"/>
        <end position="55"/>
    </location>
</feature>
<comment type="caution">
    <text evidence="2">The sequence shown here is derived from an EMBL/GenBank/DDBJ whole genome shotgun (WGS) entry which is preliminary data.</text>
</comment>
<dbReference type="RefSeq" id="WP_272437574.1">
    <property type="nucleotide sequence ID" value="NZ_JAMQKB010000020.1"/>
</dbReference>
<dbReference type="Proteomes" id="UP001145050">
    <property type="component" value="Unassembled WGS sequence"/>
</dbReference>
<proteinExistence type="predicted"/>
<keyword evidence="1" id="KW-1133">Transmembrane helix</keyword>
<accession>A0A9X3WTP0</accession>
<evidence type="ECO:0000313" key="2">
    <source>
        <dbReference type="EMBL" id="MDC3425757.1"/>
    </source>
</evidence>
<feature type="transmembrane region" description="Helical" evidence="1">
    <location>
        <begin position="111"/>
        <end position="131"/>
    </location>
</feature>
<dbReference type="EMBL" id="JAMQKB010000020">
    <property type="protein sequence ID" value="MDC3425757.1"/>
    <property type="molecule type" value="Genomic_DNA"/>
</dbReference>
<dbReference type="AlphaFoldDB" id="A0A9X3WTP0"/>
<evidence type="ECO:0000313" key="3">
    <source>
        <dbReference type="Proteomes" id="UP001145050"/>
    </source>
</evidence>
<dbReference type="InterPro" id="IPR046096">
    <property type="entry name" value="DUF6114"/>
</dbReference>
<feature type="transmembrane region" description="Helical" evidence="1">
    <location>
        <begin position="61"/>
        <end position="79"/>
    </location>
</feature>